<organism evidence="2 3">
    <name type="scientific">Klebsiella pneumoniae</name>
    <dbReference type="NCBI Taxonomy" id="573"/>
    <lineage>
        <taxon>Bacteria</taxon>
        <taxon>Pseudomonadati</taxon>
        <taxon>Pseudomonadota</taxon>
        <taxon>Gammaproteobacteria</taxon>
        <taxon>Enterobacterales</taxon>
        <taxon>Enterobacteriaceae</taxon>
        <taxon>Klebsiella/Raoultella group</taxon>
        <taxon>Klebsiella</taxon>
        <taxon>Klebsiella pneumoniae complex</taxon>
    </lineage>
</organism>
<protein>
    <submittedName>
        <fullName evidence="2">Uncharacterized protein</fullName>
    </submittedName>
</protein>
<dbReference type="Proteomes" id="UP000255099">
    <property type="component" value="Unassembled WGS sequence"/>
</dbReference>
<reference evidence="2 3" key="1">
    <citation type="submission" date="2018-06" db="EMBL/GenBank/DDBJ databases">
        <authorList>
            <consortium name="Pathogen Informatics"/>
            <person name="Doyle S."/>
        </authorList>
    </citation>
    <scope>NUCLEOTIDE SEQUENCE [LARGE SCALE GENOMIC DNA]</scope>
    <source>
        <strain evidence="2 3">NCTC9637</strain>
    </source>
</reference>
<keyword evidence="1" id="KW-0472">Membrane</keyword>
<feature type="transmembrane region" description="Helical" evidence="1">
    <location>
        <begin position="135"/>
        <end position="154"/>
    </location>
</feature>
<feature type="transmembrane region" description="Helical" evidence="1">
    <location>
        <begin position="48"/>
        <end position="65"/>
    </location>
</feature>
<proteinExistence type="predicted"/>
<feature type="transmembrane region" description="Helical" evidence="1">
    <location>
        <begin position="105"/>
        <end position="123"/>
    </location>
</feature>
<accession>A0A377VZJ9</accession>
<dbReference type="EMBL" id="UGLB01000003">
    <property type="protein sequence ID" value="STT47669.1"/>
    <property type="molecule type" value="Genomic_DNA"/>
</dbReference>
<keyword evidence="1" id="KW-0812">Transmembrane</keyword>
<sequence>MHVVSRYTAAEAAATIDPRGRAIALSVVIAAGALLLIMPPVIGVTGTLSLLTALIAAFGVGWGFTRGQSWLYRSPLAATRWAFLLSAAGWLLALVAWYGGQDWPALLPGVACGGAGAAVAWRIAAGRTALPGMRVSGATVLSVAIAIAATLLTWHTAGGGRHGRLLCLRRAA</sequence>
<evidence type="ECO:0000313" key="3">
    <source>
        <dbReference type="Proteomes" id="UP000255099"/>
    </source>
</evidence>
<dbReference type="AlphaFoldDB" id="A0A377VZJ9"/>
<feature type="transmembrane region" description="Helical" evidence="1">
    <location>
        <begin position="22"/>
        <end position="42"/>
    </location>
</feature>
<keyword evidence="1" id="KW-1133">Transmembrane helix</keyword>
<evidence type="ECO:0000256" key="1">
    <source>
        <dbReference type="SAM" id="Phobius"/>
    </source>
</evidence>
<name>A0A377VZJ9_KLEPN</name>
<evidence type="ECO:0000313" key="2">
    <source>
        <dbReference type="EMBL" id="STT47669.1"/>
    </source>
</evidence>
<gene>
    <name evidence="2" type="ORF">NCTC9637_02590</name>
</gene>
<feature type="transmembrane region" description="Helical" evidence="1">
    <location>
        <begin position="77"/>
        <end position="99"/>
    </location>
</feature>